<dbReference type="EMBL" id="MZ420154">
    <property type="protein sequence ID" value="QYA18714.1"/>
    <property type="molecule type" value="Genomic_DNA"/>
</dbReference>
<evidence type="ECO:0000313" key="1">
    <source>
        <dbReference type="EMBL" id="QYA18714.1"/>
    </source>
</evidence>
<protein>
    <submittedName>
        <fullName evidence="1">Uncharacterized protein</fullName>
    </submittedName>
</protein>
<name>A0A8F8PR41_9VIRU</name>
<reference evidence="1" key="1">
    <citation type="submission" date="2021-06" db="EMBL/GenBank/DDBJ databases">
        <authorList>
            <person name="Rolland C."/>
        </authorList>
    </citation>
    <scope>NUCLEOTIDE SEQUENCE</scope>
    <source>
        <strain evidence="1">347.936635</strain>
    </source>
</reference>
<organism evidence="1">
    <name type="scientific">Clandestinovirus</name>
    <dbReference type="NCBI Taxonomy" id="2831644"/>
    <lineage>
        <taxon>Viruses</taxon>
    </lineage>
</organism>
<accession>A0A8F8PR41</accession>
<gene>
    <name evidence="1" type="ORF">KOM_12_446</name>
</gene>
<sequence>MEKLVKDLALRDQIREMVDQASRLVSSDARARKILDIMELLFDKHDGREYMRAHPIFFDTVIRKLEEFATEPDWGQRFAPYVKIAKNMDKIRKGLTTNKLY</sequence>
<proteinExistence type="predicted"/>